<organism evidence="2 3">
    <name type="scientific">Colletotrichum sojae</name>
    <dbReference type="NCBI Taxonomy" id="2175907"/>
    <lineage>
        <taxon>Eukaryota</taxon>
        <taxon>Fungi</taxon>
        <taxon>Dikarya</taxon>
        <taxon>Ascomycota</taxon>
        <taxon>Pezizomycotina</taxon>
        <taxon>Sordariomycetes</taxon>
        <taxon>Hypocreomycetidae</taxon>
        <taxon>Glomerellales</taxon>
        <taxon>Glomerellaceae</taxon>
        <taxon>Colletotrichum</taxon>
        <taxon>Colletotrichum orchidearum species complex</taxon>
    </lineage>
</organism>
<dbReference type="PANTHER" id="PTHR24148">
    <property type="entry name" value="ANKYRIN REPEAT DOMAIN-CONTAINING PROTEIN 39 HOMOLOG-RELATED"/>
    <property type="match status" value="1"/>
</dbReference>
<feature type="domain" description="Heterokaryon incompatibility" evidence="1">
    <location>
        <begin position="62"/>
        <end position="204"/>
    </location>
</feature>
<evidence type="ECO:0000313" key="2">
    <source>
        <dbReference type="EMBL" id="KAF6804221.1"/>
    </source>
</evidence>
<dbReference type="InterPro" id="IPR052895">
    <property type="entry name" value="HetReg/Transcr_Mod"/>
</dbReference>
<evidence type="ECO:0000259" key="1">
    <source>
        <dbReference type="Pfam" id="PF06985"/>
    </source>
</evidence>
<proteinExistence type="predicted"/>
<dbReference type="PANTHER" id="PTHR24148:SF73">
    <property type="entry name" value="HET DOMAIN PROTEIN (AFU_ORTHOLOGUE AFUA_8G01020)"/>
    <property type="match status" value="1"/>
</dbReference>
<dbReference type="AlphaFoldDB" id="A0A8H6J165"/>
<dbReference type="EMBL" id="WIGN01000215">
    <property type="protein sequence ID" value="KAF6804221.1"/>
    <property type="molecule type" value="Genomic_DNA"/>
</dbReference>
<evidence type="ECO:0000313" key="3">
    <source>
        <dbReference type="Proteomes" id="UP000652219"/>
    </source>
</evidence>
<accession>A0A8H6J165</accession>
<dbReference type="InterPro" id="IPR010730">
    <property type="entry name" value="HET"/>
</dbReference>
<dbReference type="Pfam" id="PF06985">
    <property type="entry name" value="HET"/>
    <property type="match status" value="1"/>
</dbReference>
<comment type="caution">
    <text evidence="2">The sequence shown here is derived from an EMBL/GenBank/DDBJ whole genome shotgun (WGS) entry which is preliminary data.</text>
</comment>
<keyword evidence="3" id="KW-1185">Reference proteome</keyword>
<sequence>MMADTTNTKRGTTEASVQPSVSLYRPLSRAGREIRVICIHEDDNDTVSCSMKHVLLADRPDFDALSYTWGDPTITKPIVFNGHTVNVTQNLDAALRRLRLMKKNGKLKFIWIDALCINQTDLDEKSHQVPLMSEIYSSAETVFAWLGPDSPSTGPCFNALREIRDIPNHQTPNEGDLRKLTRAYVLATSIALNPYWSRIWIVQELVLARRLIVVCGESSEDIENFLRSIVRVWDAVGDMDPRSETWKQEVEPLKSWLDPRHCGDDAVVFDVELWDGYQRVKSWAYLSLGHSRADGLELVAALFLMINHDATNPLDKVYGLLGLVKNSSRQLVTIDYRIHPLEAFRNAFSVIWTCEDTLEILAEFDYSPSTDVKQKDDKDYPSWVPDLRRQHLGNSDWDVDGASIWTRGERATVSPDKKYITSHGILVDVVHLSGPTNVVYSHQQIHQVRQAILQAYETGTRPDHDFLRFIGAMHRIRQVAVDEPLEDDHPRAPVKHLRSIEPPWTFLSGGRDITVKMSPTSASSVERFPEAWGEIFLGTDERPRQLMKNTDPAWREFVADSIYSFCHEANTFLENKAFAVTKAGFVGITPSDTKKGDVVVVLTRFVQPMILRPHDGDDGRYYTIVGRAHLSGVMDLSKLERFADAGVLGDKAFKIG</sequence>
<protein>
    <submittedName>
        <fullName evidence="2">Ankyrin and HET domain-containing protein</fullName>
    </submittedName>
</protein>
<reference evidence="2 3" key="1">
    <citation type="journal article" date="2020" name="Phytopathology">
        <title>Genome Sequence Resources of Colletotrichum truncatum, C. plurivorum, C. musicola, and C. sojae: Four Species Pathogenic to Soybean (Glycine max).</title>
        <authorList>
            <person name="Rogerio F."/>
            <person name="Boufleur T.R."/>
            <person name="Ciampi-Guillardi M."/>
            <person name="Sukno S.A."/>
            <person name="Thon M.R."/>
            <person name="Massola Junior N.S."/>
            <person name="Baroncelli R."/>
        </authorList>
    </citation>
    <scope>NUCLEOTIDE SEQUENCE [LARGE SCALE GENOMIC DNA]</scope>
    <source>
        <strain evidence="2 3">LFN0009</strain>
    </source>
</reference>
<gene>
    <name evidence="2" type="ORF">CSOJ01_10359</name>
</gene>
<dbReference type="Proteomes" id="UP000652219">
    <property type="component" value="Unassembled WGS sequence"/>
</dbReference>
<dbReference type="Pfam" id="PF26639">
    <property type="entry name" value="Het-6_barrel"/>
    <property type="match status" value="1"/>
</dbReference>
<name>A0A8H6J165_9PEZI</name>